<dbReference type="Proteomes" id="UP001066276">
    <property type="component" value="Chromosome 6"/>
</dbReference>
<reference evidence="1" key="1">
    <citation type="journal article" date="2022" name="bioRxiv">
        <title>Sequencing and chromosome-scale assembly of the giantPleurodeles waltlgenome.</title>
        <authorList>
            <person name="Brown T."/>
            <person name="Elewa A."/>
            <person name="Iarovenko S."/>
            <person name="Subramanian E."/>
            <person name="Araus A.J."/>
            <person name="Petzold A."/>
            <person name="Susuki M."/>
            <person name="Suzuki K.-i.T."/>
            <person name="Hayashi T."/>
            <person name="Toyoda A."/>
            <person name="Oliveira C."/>
            <person name="Osipova E."/>
            <person name="Leigh N.D."/>
            <person name="Simon A."/>
            <person name="Yun M.H."/>
        </authorList>
    </citation>
    <scope>NUCLEOTIDE SEQUENCE</scope>
    <source>
        <strain evidence="1">20211129_DDA</strain>
        <tissue evidence="1">Liver</tissue>
    </source>
</reference>
<evidence type="ECO:0000313" key="1">
    <source>
        <dbReference type="EMBL" id="KAJ1137996.1"/>
    </source>
</evidence>
<organism evidence="1 2">
    <name type="scientific">Pleurodeles waltl</name>
    <name type="common">Iberian ribbed newt</name>
    <dbReference type="NCBI Taxonomy" id="8319"/>
    <lineage>
        <taxon>Eukaryota</taxon>
        <taxon>Metazoa</taxon>
        <taxon>Chordata</taxon>
        <taxon>Craniata</taxon>
        <taxon>Vertebrata</taxon>
        <taxon>Euteleostomi</taxon>
        <taxon>Amphibia</taxon>
        <taxon>Batrachia</taxon>
        <taxon>Caudata</taxon>
        <taxon>Salamandroidea</taxon>
        <taxon>Salamandridae</taxon>
        <taxon>Pleurodelinae</taxon>
        <taxon>Pleurodeles</taxon>
    </lineage>
</organism>
<name>A0AAV7QEN6_PLEWA</name>
<dbReference type="AlphaFoldDB" id="A0AAV7QEN6"/>
<evidence type="ECO:0000313" key="2">
    <source>
        <dbReference type="Proteomes" id="UP001066276"/>
    </source>
</evidence>
<dbReference type="EMBL" id="JANPWB010000010">
    <property type="protein sequence ID" value="KAJ1137996.1"/>
    <property type="molecule type" value="Genomic_DNA"/>
</dbReference>
<proteinExistence type="predicted"/>
<gene>
    <name evidence="1" type="ORF">NDU88_004387</name>
</gene>
<sequence length="176" mass="19214">MAEIESRLAELERRLESNWSNEVDAEIRQAISLYEEVSLREICFLWREARARQYGEGERAGRTLAALLRKPWANDYVSEVMDGGGESVSGSGGIMQVFTEFYAGLYTAPTEIVSAPASQGPLAPQAGYWLPPAFSAAPGALAESTVYQECSGSSAADWLRPDVSEELQGCGKLWAQ</sequence>
<comment type="caution">
    <text evidence="1">The sequence shown here is derived from an EMBL/GenBank/DDBJ whole genome shotgun (WGS) entry which is preliminary data.</text>
</comment>
<accession>A0AAV7QEN6</accession>
<protein>
    <submittedName>
        <fullName evidence="1">Uncharacterized protein</fullName>
    </submittedName>
</protein>
<keyword evidence="2" id="KW-1185">Reference proteome</keyword>